<dbReference type="InterPro" id="IPR013988">
    <property type="entry name" value="YjdM_C"/>
</dbReference>
<dbReference type="Proteomes" id="UP000277424">
    <property type="component" value="Unassembled WGS sequence"/>
</dbReference>
<comment type="caution">
    <text evidence="2">The sequence shown here is derived from an EMBL/GenBank/DDBJ whole genome shotgun (WGS) entry which is preliminary data.</text>
</comment>
<feature type="domain" description="Protein YjdM C-terminal" evidence="1">
    <location>
        <begin position="3"/>
        <end position="70"/>
    </location>
</feature>
<dbReference type="AlphaFoldDB" id="A0A420WR45"/>
<gene>
    <name evidence="2" type="ORF">BCL74_1163</name>
</gene>
<protein>
    <submittedName>
        <fullName evidence="2">Phosphonoacetate hydrolase</fullName>
    </submittedName>
</protein>
<sequence>MTVKDSNGTALADGDSVQVIKDLKVKGTSVTLKRGTLIKNIRLTKDEAEIECNADKVKGLVLKTCFLKKA</sequence>
<evidence type="ECO:0000259" key="1">
    <source>
        <dbReference type="Pfam" id="PF03831"/>
    </source>
</evidence>
<accession>A0A420WR45</accession>
<keyword evidence="2" id="KW-0378">Hydrolase</keyword>
<name>A0A420WR45_9PROT</name>
<dbReference type="OrthoDB" id="9810131at2"/>
<dbReference type="EMBL" id="RBIG01000001">
    <property type="protein sequence ID" value="RKQ73375.1"/>
    <property type="molecule type" value="Genomic_DNA"/>
</dbReference>
<dbReference type="Pfam" id="PF03831">
    <property type="entry name" value="YjdM"/>
    <property type="match status" value="1"/>
</dbReference>
<proteinExistence type="predicted"/>
<dbReference type="GO" id="GO:0016787">
    <property type="term" value="F:hydrolase activity"/>
    <property type="evidence" value="ECO:0007669"/>
    <property type="project" value="UniProtKB-KW"/>
</dbReference>
<dbReference type="SUPFAM" id="SSF82057">
    <property type="entry name" value="Prokaryotic SH3-related domain"/>
    <property type="match status" value="1"/>
</dbReference>
<dbReference type="Gene3D" id="2.30.30.40">
    <property type="entry name" value="SH3 Domains"/>
    <property type="match status" value="1"/>
</dbReference>
<organism evidence="2 3">
    <name type="scientific">Oceanibaculum indicum</name>
    <dbReference type="NCBI Taxonomy" id="526216"/>
    <lineage>
        <taxon>Bacteria</taxon>
        <taxon>Pseudomonadati</taxon>
        <taxon>Pseudomonadota</taxon>
        <taxon>Alphaproteobacteria</taxon>
        <taxon>Rhodospirillales</taxon>
        <taxon>Oceanibaculaceae</taxon>
        <taxon>Oceanibaculum</taxon>
    </lineage>
</organism>
<reference evidence="2 3" key="1">
    <citation type="submission" date="2018-10" db="EMBL/GenBank/DDBJ databases">
        <title>Comparative analysis of microorganisms from saline springs in Andes Mountain Range, Colombia.</title>
        <authorList>
            <person name="Rubin E."/>
        </authorList>
    </citation>
    <scope>NUCLEOTIDE SEQUENCE [LARGE SCALE GENOMIC DNA]</scope>
    <source>
        <strain evidence="2 3">USBA 36</strain>
    </source>
</reference>
<evidence type="ECO:0000313" key="2">
    <source>
        <dbReference type="EMBL" id="RKQ73375.1"/>
    </source>
</evidence>
<evidence type="ECO:0000313" key="3">
    <source>
        <dbReference type="Proteomes" id="UP000277424"/>
    </source>
</evidence>